<feature type="compositionally biased region" description="Low complexity" evidence="1">
    <location>
        <begin position="504"/>
        <end position="515"/>
    </location>
</feature>
<feature type="compositionally biased region" description="Basic and acidic residues" evidence="1">
    <location>
        <begin position="388"/>
        <end position="400"/>
    </location>
</feature>
<feature type="compositionally biased region" description="Polar residues" evidence="1">
    <location>
        <begin position="471"/>
        <end position="484"/>
    </location>
</feature>
<name>M7UHY1_BOTF1</name>
<organism evidence="3 4">
    <name type="scientific">Botryotinia fuckeliana (strain BcDW1)</name>
    <name type="common">Noble rot fungus</name>
    <name type="synonym">Botrytis cinerea</name>
    <dbReference type="NCBI Taxonomy" id="1290391"/>
    <lineage>
        <taxon>Eukaryota</taxon>
        <taxon>Fungi</taxon>
        <taxon>Dikarya</taxon>
        <taxon>Ascomycota</taxon>
        <taxon>Pezizomycotina</taxon>
        <taxon>Leotiomycetes</taxon>
        <taxon>Helotiales</taxon>
        <taxon>Sclerotiniaceae</taxon>
        <taxon>Botrytis</taxon>
    </lineage>
</organism>
<protein>
    <submittedName>
        <fullName evidence="3">Uncharacterized protein</fullName>
    </submittedName>
</protein>
<feature type="compositionally biased region" description="Polar residues" evidence="1">
    <location>
        <begin position="436"/>
        <end position="464"/>
    </location>
</feature>
<keyword evidence="2" id="KW-0472">Membrane</keyword>
<feature type="region of interest" description="Disordered" evidence="1">
    <location>
        <begin position="582"/>
        <end position="672"/>
    </location>
</feature>
<feature type="region of interest" description="Disordered" evidence="1">
    <location>
        <begin position="335"/>
        <end position="517"/>
    </location>
</feature>
<keyword evidence="2" id="KW-0812">Transmembrane</keyword>
<dbReference type="AlphaFoldDB" id="M7UHY1"/>
<dbReference type="Proteomes" id="UP000012045">
    <property type="component" value="Unassembled WGS sequence"/>
</dbReference>
<feature type="transmembrane region" description="Helical" evidence="2">
    <location>
        <begin position="303"/>
        <end position="325"/>
    </location>
</feature>
<evidence type="ECO:0000313" key="3">
    <source>
        <dbReference type="EMBL" id="EMR83157.1"/>
    </source>
</evidence>
<keyword evidence="2" id="KW-1133">Transmembrane helix</keyword>
<evidence type="ECO:0000256" key="2">
    <source>
        <dbReference type="SAM" id="Phobius"/>
    </source>
</evidence>
<dbReference type="HOGENOM" id="CLU_421600_0_0_1"/>
<evidence type="ECO:0000256" key="1">
    <source>
        <dbReference type="SAM" id="MobiDB-lite"/>
    </source>
</evidence>
<feature type="compositionally biased region" description="Basic and acidic residues" evidence="1">
    <location>
        <begin position="600"/>
        <end position="616"/>
    </location>
</feature>
<feature type="compositionally biased region" description="Low complexity" evidence="1">
    <location>
        <begin position="405"/>
        <end position="416"/>
    </location>
</feature>
<reference evidence="4" key="1">
    <citation type="journal article" date="2013" name="Genome Announc.">
        <title>Draft genome sequence of Botrytis cinerea BcDW1, inoculum for noble rot of grape berries.</title>
        <authorList>
            <person name="Blanco-Ulate B."/>
            <person name="Allen G."/>
            <person name="Powell A.L."/>
            <person name="Cantu D."/>
        </authorList>
    </citation>
    <scope>NUCLEOTIDE SEQUENCE [LARGE SCALE GENOMIC DNA]</scope>
    <source>
        <strain evidence="4">BcDW1</strain>
    </source>
</reference>
<sequence length="672" mass="71308">MAIHMNQLDNQYPQGIQRCANNEDGDCYPADKVCDGESCSATTTTQVTMTTEFPKLSYPGIVKRKLGSNHWDKIHEAIQGRKRDASECPSDYQLCPKSMNGGCCPNNRSCGTSSCYLTSAAPASACGVSGYTACGIDAGGKFLSHAKLYCDLSDRETGGCCPTGYSCEIDGCSASPGVSYSETCGVNSYLCPASLNYGCCKNGMGCGLNNCYSTAVTTFTLTETLTTTDSDSRTQTLTSTLVTASTPASPSVAANTSKASAVPKLTPTATAIAKVEATSGSATSGSATSGGATTSSGLTKPEIGGIIGGAAFILLVILIAAFCILRRLKKATKAFKEAKTRSGSNAPRSHRYRPSYPSPSDMSSISTDPLQMTSSEASRSVRNYSHPATERFSSDRHDGPEVVTPPSFNPYSPFSPHAYPSNRAQTQGRGYYPVATSDSAYSQTSSGRRNPSVESTPPLQQPQSYFDIPPHQQSELPDFRNQNLRHGHDVSPIRRPSQHGRNWSNASDVSASSSSPLVELDAGDDGELKFSLGKAWKVLGLGSWKGKVSTKRKPENLSLGGSPTTTLDRDLKTVLSNVPEEAGSFMNATEAEQEVDDDEIRVQRPRSSDTGRESRASRPRSGLSNAELREASIRNVVRAKPSKPKEIMIRNSGGAEASGSRNANGKADEAGF</sequence>
<feature type="compositionally biased region" description="Low complexity" evidence="1">
    <location>
        <begin position="354"/>
        <end position="369"/>
    </location>
</feature>
<dbReference type="OrthoDB" id="5292518at2759"/>
<evidence type="ECO:0000313" key="4">
    <source>
        <dbReference type="Proteomes" id="UP000012045"/>
    </source>
</evidence>
<dbReference type="STRING" id="1290391.M7UHY1"/>
<feature type="compositionally biased region" description="Polar residues" evidence="1">
    <location>
        <begin position="370"/>
        <end position="383"/>
    </location>
</feature>
<dbReference type="EMBL" id="KB708015">
    <property type="protein sequence ID" value="EMR83157.1"/>
    <property type="molecule type" value="Genomic_DNA"/>
</dbReference>
<accession>M7UHY1</accession>
<gene>
    <name evidence="3" type="ORF">BcDW1_8183</name>
</gene>
<proteinExistence type="predicted"/>